<dbReference type="InterPro" id="IPR000026">
    <property type="entry name" value="N1-like"/>
</dbReference>
<evidence type="ECO:0000256" key="2">
    <source>
        <dbReference type="ARBA" id="ARBA00022801"/>
    </source>
</evidence>
<keyword evidence="2" id="KW-0378">Hydrolase</keyword>
<dbReference type="GO" id="GO:0016787">
    <property type="term" value="F:hydrolase activity"/>
    <property type="evidence" value="ECO:0007669"/>
    <property type="project" value="UniProtKB-KW"/>
</dbReference>
<dbReference type="OrthoDB" id="3662271at2759"/>
<protein>
    <submittedName>
        <fullName evidence="4">Uncharacterized protein</fullName>
    </submittedName>
</protein>
<dbReference type="GO" id="GO:0003723">
    <property type="term" value="F:RNA binding"/>
    <property type="evidence" value="ECO:0007669"/>
    <property type="project" value="InterPro"/>
</dbReference>
<evidence type="ECO:0000256" key="3">
    <source>
        <dbReference type="SAM" id="MobiDB-lite"/>
    </source>
</evidence>
<reference evidence="4" key="1">
    <citation type="journal article" date="2020" name="Stud. Mycol.">
        <title>101 Dothideomycetes genomes: a test case for predicting lifestyles and emergence of pathogens.</title>
        <authorList>
            <person name="Haridas S."/>
            <person name="Albert R."/>
            <person name="Binder M."/>
            <person name="Bloem J."/>
            <person name="Labutti K."/>
            <person name="Salamov A."/>
            <person name="Andreopoulos B."/>
            <person name="Baker S."/>
            <person name="Barry K."/>
            <person name="Bills G."/>
            <person name="Bluhm B."/>
            <person name="Cannon C."/>
            <person name="Castanera R."/>
            <person name="Culley D."/>
            <person name="Daum C."/>
            <person name="Ezra D."/>
            <person name="Gonzalez J."/>
            <person name="Henrissat B."/>
            <person name="Kuo A."/>
            <person name="Liang C."/>
            <person name="Lipzen A."/>
            <person name="Lutzoni F."/>
            <person name="Magnuson J."/>
            <person name="Mondo S."/>
            <person name="Nolan M."/>
            <person name="Ohm R."/>
            <person name="Pangilinan J."/>
            <person name="Park H.-J."/>
            <person name="Ramirez L."/>
            <person name="Alfaro M."/>
            <person name="Sun H."/>
            <person name="Tritt A."/>
            <person name="Yoshinaga Y."/>
            <person name="Zwiers L.-H."/>
            <person name="Turgeon B."/>
            <person name="Goodwin S."/>
            <person name="Spatafora J."/>
            <person name="Crous P."/>
            <person name="Grigoriev I."/>
        </authorList>
    </citation>
    <scope>NUCLEOTIDE SEQUENCE</scope>
    <source>
        <strain evidence="4">CBS 113818</strain>
    </source>
</reference>
<name>A0A6A7A476_9PLEO</name>
<sequence length="188" mass="21121">MYQPPQTPDSEASRDEPPYRSDHLPRHARRKRPSNPNHPIQRLPSRRRHPARPPERAGHQRPQPRFVKHPLLAPFPTSLPITRKTPLPFPPSSQQHNITRLTPPSPSGGFSHAFENREAFVFAGCENAAFFEYPILETGVYGGGSPGPFRVIFTPDPDFASRNGKFCGIVYHPRNADGTEAGRFDLCS</sequence>
<dbReference type="GO" id="GO:0004521">
    <property type="term" value="F:RNA endonuclease activity"/>
    <property type="evidence" value="ECO:0007669"/>
    <property type="project" value="InterPro"/>
</dbReference>
<dbReference type="Gene3D" id="3.10.450.30">
    <property type="entry name" value="Microbial ribonucleases"/>
    <property type="match status" value="1"/>
</dbReference>
<keyword evidence="1" id="KW-0540">Nuclease</keyword>
<gene>
    <name evidence="4" type="ORF">CC86DRAFT_202089</name>
</gene>
<organism evidence="4 5">
    <name type="scientific">Ophiobolus disseminans</name>
    <dbReference type="NCBI Taxonomy" id="1469910"/>
    <lineage>
        <taxon>Eukaryota</taxon>
        <taxon>Fungi</taxon>
        <taxon>Dikarya</taxon>
        <taxon>Ascomycota</taxon>
        <taxon>Pezizomycotina</taxon>
        <taxon>Dothideomycetes</taxon>
        <taxon>Pleosporomycetidae</taxon>
        <taxon>Pleosporales</taxon>
        <taxon>Pleosporineae</taxon>
        <taxon>Phaeosphaeriaceae</taxon>
        <taxon>Ophiobolus</taxon>
    </lineage>
</organism>
<evidence type="ECO:0000313" key="4">
    <source>
        <dbReference type="EMBL" id="KAF2827943.1"/>
    </source>
</evidence>
<keyword evidence="5" id="KW-1185">Reference proteome</keyword>
<dbReference type="Proteomes" id="UP000799424">
    <property type="component" value="Unassembled WGS sequence"/>
</dbReference>
<feature type="region of interest" description="Disordered" evidence="3">
    <location>
        <begin position="1"/>
        <end position="72"/>
    </location>
</feature>
<proteinExistence type="predicted"/>
<dbReference type="AlphaFoldDB" id="A0A6A7A476"/>
<evidence type="ECO:0000256" key="1">
    <source>
        <dbReference type="ARBA" id="ARBA00022722"/>
    </source>
</evidence>
<evidence type="ECO:0000313" key="5">
    <source>
        <dbReference type="Proteomes" id="UP000799424"/>
    </source>
</evidence>
<dbReference type="InterPro" id="IPR016191">
    <property type="entry name" value="Ribonuclease/ribotoxin"/>
</dbReference>
<dbReference type="EMBL" id="MU006223">
    <property type="protein sequence ID" value="KAF2827943.1"/>
    <property type="molecule type" value="Genomic_DNA"/>
</dbReference>
<dbReference type="SUPFAM" id="SSF53933">
    <property type="entry name" value="Microbial ribonucleases"/>
    <property type="match status" value="1"/>
</dbReference>
<accession>A0A6A7A476</accession>
<feature type="compositionally biased region" description="Basic and acidic residues" evidence="3">
    <location>
        <begin position="11"/>
        <end position="25"/>
    </location>
</feature>
<dbReference type="Pfam" id="PF00545">
    <property type="entry name" value="Ribonuclease"/>
    <property type="match status" value="1"/>
</dbReference>